<dbReference type="SUPFAM" id="SSF56801">
    <property type="entry name" value="Acetyl-CoA synthetase-like"/>
    <property type="match status" value="1"/>
</dbReference>
<evidence type="ECO:0000313" key="4">
    <source>
        <dbReference type="EMBL" id="BCK53077.1"/>
    </source>
</evidence>
<dbReference type="Gene3D" id="3.40.50.12780">
    <property type="entry name" value="N-terminal domain of ligase-like"/>
    <property type="match status" value="1"/>
</dbReference>
<evidence type="ECO:0000256" key="2">
    <source>
        <dbReference type="ARBA" id="ARBA00022553"/>
    </source>
</evidence>
<evidence type="ECO:0000313" key="5">
    <source>
        <dbReference type="Proteomes" id="UP000516173"/>
    </source>
</evidence>
<dbReference type="KEGG" id="nwl:NWFMUON74_08490"/>
<reference evidence="4 5" key="1">
    <citation type="submission" date="2020-08" db="EMBL/GenBank/DDBJ databases">
        <title>Genome Sequencing of Nocardia wallacei strain FMUON74 and assembly.</title>
        <authorList>
            <person name="Toyokawa M."/>
            <person name="Uesaka K."/>
        </authorList>
    </citation>
    <scope>NUCLEOTIDE SEQUENCE [LARGE SCALE GENOMIC DNA]</scope>
    <source>
        <strain evidence="4 5">FMUON74</strain>
    </source>
</reference>
<dbReference type="RefSeq" id="WP_187686682.1">
    <property type="nucleotide sequence ID" value="NZ_AP023396.1"/>
</dbReference>
<dbReference type="PANTHER" id="PTHR44845:SF6">
    <property type="entry name" value="BETA-ALANINE-ACTIVATING ENZYME"/>
    <property type="match status" value="1"/>
</dbReference>
<protein>
    <recommendedName>
        <fullName evidence="3">AMP-dependent synthetase/ligase domain-containing protein</fullName>
    </recommendedName>
</protein>
<dbReference type="PANTHER" id="PTHR44845">
    <property type="entry name" value="CARRIER DOMAIN-CONTAINING PROTEIN"/>
    <property type="match status" value="1"/>
</dbReference>
<accession>A0A7G1KCY1</accession>
<gene>
    <name evidence="4" type="ORF">NWFMUON74_08490</name>
</gene>
<keyword evidence="5" id="KW-1185">Reference proteome</keyword>
<organism evidence="4 5">
    <name type="scientific">Nocardia wallacei</name>
    <dbReference type="NCBI Taxonomy" id="480035"/>
    <lineage>
        <taxon>Bacteria</taxon>
        <taxon>Bacillati</taxon>
        <taxon>Actinomycetota</taxon>
        <taxon>Actinomycetes</taxon>
        <taxon>Mycobacteriales</taxon>
        <taxon>Nocardiaceae</taxon>
        <taxon>Nocardia</taxon>
    </lineage>
</organism>
<dbReference type="InterPro" id="IPR000873">
    <property type="entry name" value="AMP-dep_synth/lig_dom"/>
</dbReference>
<name>A0A7G1KCY1_9NOCA</name>
<proteinExistence type="predicted"/>
<dbReference type="Pfam" id="PF00501">
    <property type="entry name" value="AMP-binding"/>
    <property type="match status" value="1"/>
</dbReference>
<evidence type="ECO:0000259" key="3">
    <source>
        <dbReference type="Pfam" id="PF00501"/>
    </source>
</evidence>
<feature type="domain" description="AMP-dependent synthetase/ligase" evidence="3">
    <location>
        <begin position="141"/>
        <end position="306"/>
    </location>
</feature>
<keyword evidence="1" id="KW-0596">Phosphopantetheine</keyword>
<dbReference type="EMBL" id="AP023396">
    <property type="protein sequence ID" value="BCK53077.1"/>
    <property type="molecule type" value="Genomic_DNA"/>
</dbReference>
<dbReference type="InterPro" id="IPR042099">
    <property type="entry name" value="ANL_N_sf"/>
</dbReference>
<dbReference type="GeneID" id="80345469"/>
<evidence type="ECO:0000256" key="1">
    <source>
        <dbReference type="ARBA" id="ARBA00022450"/>
    </source>
</evidence>
<keyword evidence="2" id="KW-0597">Phosphoprotein</keyword>
<dbReference type="Proteomes" id="UP000516173">
    <property type="component" value="Chromosome"/>
</dbReference>
<sequence length="370" mass="38189">MLGVMSGMAGARTVSGLTPALRQRLLEEWATGVEPSDVVGLPRLLRRAWAVPVARPAVRCGDDRLDYGELCARVGRSAGTRSAPAAGAEQAVRLLALPAVHDGGLIRLGAGSRSVAVTAGAVAVAVADRCAVAAEQRWEWADPALGSPDVRLVVAPWDSVGTLVELLAAIADGATLVVPTDAQRTDPVALTELISARSVTHVVASPADLAGLRGCGLPTVRRWDVVGTQCPAGLSDRLRASSPEAVTSFGYALPVYAGPVARGPLDGSGRARPIPGARLLVLDDYRQPVPPGVVGEVYAGGAALMEDGARPAASRFLADPFPVEGVSPRLYRTGARARWTADGWLVLADGLGAAPPRQLVGRLTSTTLLA</sequence>
<dbReference type="AlphaFoldDB" id="A0A7G1KCY1"/>